<accession>A0A6L5QPQ7</accession>
<gene>
    <name evidence="1" type="ORF">GJ697_28010</name>
</gene>
<evidence type="ECO:0000313" key="2">
    <source>
        <dbReference type="Proteomes" id="UP000481037"/>
    </source>
</evidence>
<dbReference type="Gene3D" id="3.30.1490.300">
    <property type="match status" value="1"/>
</dbReference>
<proteinExistence type="predicted"/>
<sequence length="314" mass="35114">MGFFKRAKKTDGWLTVTFLRDGICAGRVQRVRDAKAIVEVAAFHPAGSSFSPEALEHLGKELKAGGYYCGTMLGGGEYQLLTVDAPNVPQDELKTAVRWRLKDMLDFHIDDATIDVLDIPVDNSAASRGHSMFAIAARNTVIQARQALFSEVKLDLNVIDIPEMAQRNISALLETEGRGLAMLSFDADGGLLTITYKAELYLSRRIDVTLEQLLERDSMRQQIHFDKITLELQRSLDHFDRQFSFVNVLKLLLAPTGAEGLHEHLTGNLYMPVEAMELGDVFDLGKVPALQDVEQQRRFFLTLGAALRHEEVRL</sequence>
<evidence type="ECO:0000313" key="1">
    <source>
        <dbReference type="EMBL" id="MRX11679.1"/>
    </source>
</evidence>
<name>A0A6L5QPQ7_9BURK</name>
<organism evidence="1 2">
    <name type="scientific">Duganella alba</name>
    <dbReference type="NCBI Taxonomy" id="2666081"/>
    <lineage>
        <taxon>Bacteria</taxon>
        <taxon>Pseudomonadati</taxon>
        <taxon>Pseudomonadota</taxon>
        <taxon>Betaproteobacteria</taxon>
        <taxon>Burkholderiales</taxon>
        <taxon>Oxalobacteraceae</taxon>
        <taxon>Telluria group</taxon>
        <taxon>Duganella</taxon>
    </lineage>
</organism>
<dbReference type="EMBL" id="WKJM01000041">
    <property type="protein sequence ID" value="MRX11679.1"/>
    <property type="molecule type" value="Genomic_DNA"/>
</dbReference>
<dbReference type="InterPro" id="IPR043129">
    <property type="entry name" value="ATPase_NBD"/>
</dbReference>
<comment type="caution">
    <text evidence="1">The sequence shown here is derived from an EMBL/GenBank/DDBJ whole genome shotgun (WGS) entry which is preliminary data.</text>
</comment>
<dbReference type="AlphaFoldDB" id="A0A6L5QPQ7"/>
<dbReference type="SUPFAM" id="SSF53067">
    <property type="entry name" value="Actin-like ATPase domain"/>
    <property type="match status" value="1"/>
</dbReference>
<reference evidence="1 2" key="1">
    <citation type="submission" date="2019-11" db="EMBL/GenBank/DDBJ databases">
        <title>Novel species isolated from a subtropical stream in China.</title>
        <authorList>
            <person name="Lu H."/>
        </authorList>
    </citation>
    <scope>NUCLEOTIDE SEQUENCE [LARGE SCALE GENOMIC DNA]</scope>
    <source>
        <strain evidence="1 2">FT25W</strain>
    </source>
</reference>
<dbReference type="Proteomes" id="UP000481037">
    <property type="component" value="Unassembled WGS sequence"/>
</dbReference>
<dbReference type="Gene3D" id="3.30.420.40">
    <property type="match status" value="2"/>
</dbReference>
<keyword evidence="2" id="KW-1185">Reference proteome</keyword>
<protein>
    <submittedName>
        <fullName evidence="1">Agglutinin biogenesis protein MshI</fullName>
    </submittedName>
</protein>